<dbReference type="AlphaFoldDB" id="A0A0R1X744"/>
<dbReference type="Pfam" id="PF08020">
    <property type="entry name" value="DUF1706"/>
    <property type="match status" value="1"/>
</dbReference>
<dbReference type="eggNOG" id="COG4283">
    <property type="taxonomic scope" value="Bacteria"/>
</dbReference>
<gene>
    <name evidence="1" type="ORF">FC91_GL000536</name>
</gene>
<dbReference type="Proteomes" id="UP000050949">
    <property type="component" value="Unassembled WGS sequence"/>
</dbReference>
<dbReference type="PATRIC" id="fig|1122147.4.peg.556"/>
<accession>A0A0R1X744</accession>
<dbReference type="InterPro" id="IPR034660">
    <property type="entry name" value="DinB/YfiT-like"/>
</dbReference>
<evidence type="ECO:0000313" key="1">
    <source>
        <dbReference type="EMBL" id="KRM25621.1"/>
    </source>
</evidence>
<dbReference type="OrthoDB" id="9786621at2"/>
<sequence>MQSYADQQALITTIDTTYAKFIAEFAALTPADRDRVIAGVDRTPGQMLAYNIGWTALLLDWEKQEQAGQTVQMPAPGYRWNALGGLYQHFYDAYQDEDLAALQAHLTANVTAITARIATLSDQEFFEPAQRHWATTPAQWPLWKWIHINTVAPFRTFRTQIRKWQRLANATEQKG</sequence>
<dbReference type="EMBL" id="AZFW01000103">
    <property type="protein sequence ID" value="KRM25621.1"/>
    <property type="molecule type" value="Genomic_DNA"/>
</dbReference>
<evidence type="ECO:0000313" key="2">
    <source>
        <dbReference type="Proteomes" id="UP000050949"/>
    </source>
</evidence>
<reference evidence="1 2" key="1">
    <citation type="journal article" date="2015" name="Genome Announc.">
        <title>Expanding the biotechnology potential of lactobacilli through comparative genomics of 213 strains and associated genera.</title>
        <authorList>
            <person name="Sun Z."/>
            <person name="Harris H.M."/>
            <person name="McCann A."/>
            <person name="Guo C."/>
            <person name="Argimon S."/>
            <person name="Zhang W."/>
            <person name="Yang X."/>
            <person name="Jeffery I.B."/>
            <person name="Cooney J.C."/>
            <person name="Kagawa T.F."/>
            <person name="Liu W."/>
            <person name="Song Y."/>
            <person name="Salvetti E."/>
            <person name="Wrobel A."/>
            <person name="Rasinkangas P."/>
            <person name="Parkhill J."/>
            <person name="Rea M.C."/>
            <person name="O'Sullivan O."/>
            <person name="Ritari J."/>
            <person name="Douillard F.P."/>
            <person name="Paul Ross R."/>
            <person name="Yang R."/>
            <person name="Briner A.E."/>
            <person name="Felis G.E."/>
            <person name="de Vos W.M."/>
            <person name="Barrangou R."/>
            <person name="Klaenhammer T.R."/>
            <person name="Caufield P.W."/>
            <person name="Cui Y."/>
            <person name="Zhang H."/>
            <person name="O'Toole P.W."/>
        </authorList>
    </citation>
    <scope>NUCLEOTIDE SEQUENCE [LARGE SCALE GENOMIC DNA]</scope>
    <source>
        <strain evidence="1 2">DSM 16991</strain>
    </source>
</reference>
<dbReference type="InterPro" id="IPR012550">
    <property type="entry name" value="DUF1706"/>
</dbReference>
<comment type="caution">
    <text evidence="1">The sequence shown here is derived from an EMBL/GenBank/DDBJ whole genome shotgun (WGS) entry which is preliminary data.</text>
</comment>
<dbReference type="RefSeq" id="WP_027829634.1">
    <property type="nucleotide sequence ID" value="NZ_AZFW01000103.1"/>
</dbReference>
<name>A0A0R1X744_9LACO</name>
<evidence type="ECO:0008006" key="3">
    <source>
        <dbReference type="Google" id="ProtNLM"/>
    </source>
</evidence>
<dbReference type="PANTHER" id="PTHR40658:SF3">
    <property type="entry name" value="CLBS_DFSB FAMILY FOUR-HELIX BUNDLE PROTEIN"/>
    <property type="match status" value="1"/>
</dbReference>
<proteinExistence type="predicted"/>
<organism evidence="1 2">
    <name type="scientific">Schleiferilactobacillus harbinensis DSM 16991</name>
    <dbReference type="NCBI Taxonomy" id="1122147"/>
    <lineage>
        <taxon>Bacteria</taxon>
        <taxon>Bacillati</taxon>
        <taxon>Bacillota</taxon>
        <taxon>Bacilli</taxon>
        <taxon>Lactobacillales</taxon>
        <taxon>Lactobacillaceae</taxon>
        <taxon>Schleiferilactobacillus</taxon>
    </lineage>
</organism>
<dbReference type="PIRSF" id="PIRSF031551">
    <property type="entry name" value="DUF1706"/>
    <property type="match status" value="1"/>
</dbReference>
<dbReference type="Gene3D" id="1.20.120.450">
    <property type="entry name" value="dinb family like domain"/>
    <property type="match status" value="1"/>
</dbReference>
<dbReference type="PANTHER" id="PTHR40658">
    <property type="match status" value="1"/>
</dbReference>
<protein>
    <recommendedName>
        <fullName evidence="3">Cytoplasmic protein</fullName>
    </recommendedName>
</protein>